<dbReference type="InterPro" id="IPR004378">
    <property type="entry name" value="F420H2_quin_Rdtase"/>
</dbReference>
<organism evidence="1 2">
    <name type="scientific">Tepidiforma flava</name>
    <dbReference type="NCBI Taxonomy" id="3004094"/>
    <lineage>
        <taxon>Bacteria</taxon>
        <taxon>Bacillati</taxon>
        <taxon>Chloroflexota</taxon>
        <taxon>Tepidiformia</taxon>
        <taxon>Tepidiformales</taxon>
        <taxon>Tepidiformaceae</taxon>
        <taxon>Tepidiforma</taxon>
    </lineage>
</organism>
<sequence length="149" mass="16068">MDPAAFERDFFRALNAFVEPAVRAGLGGPCLVPAGLIVLETTGRRSGRPYRTPLLASLVDGCIIAGTFRPRSNWVRNAEAAPSVRCWVNGRELRGRAHVLRPGRAPELPETVSQLVRAIADNLLARYTAFGWSFAVIEPDADEPSAGAA</sequence>
<reference evidence="1 2" key="1">
    <citation type="journal article" date="2023" name="ISME J.">
        <title>Thermophilic Dehalococcoidia with unusual traits shed light on an unexpected past.</title>
        <authorList>
            <person name="Palmer M."/>
            <person name="Covington J.K."/>
            <person name="Zhou E.M."/>
            <person name="Thomas S.C."/>
            <person name="Habib N."/>
            <person name="Seymour C.O."/>
            <person name="Lai D."/>
            <person name="Johnston J."/>
            <person name="Hashimi A."/>
            <person name="Jiao J.Y."/>
            <person name="Muok A.R."/>
            <person name="Liu L."/>
            <person name="Xian W.D."/>
            <person name="Zhi X.Y."/>
            <person name="Li M.M."/>
            <person name="Silva L.P."/>
            <person name="Bowen B.P."/>
            <person name="Louie K."/>
            <person name="Briegel A."/>
            <person name="Pett-Ridge J."/>
            <person name="Weber P.K."/>
            <person name="Tocheva E.I."/>
            <person name="Woyke T."/>
            <person name="Northen T.R."/>
            <person name="Mayali X."/>
            <person name="Li W.J."/>
            <person name="Hedlund B.P."/>
        </authorList>
    </citation>
    <scope>NUCLEOTIDE SEQUENCE [LARGE SCALE GENOMIC DNA]</scope>
    <source>
        <strain evidence="1 2">YIM 72310</strain>
    </source>
</reference>
<keyword evidence="2" id="KW-1185">Reference proteome</keyword>
<dbReference type="EMBL" id="CP115149">
    <property type="protein sequence ID" value="WBL36791.1"/>
    <property type="molecule type" value="Genomic_DNA"/>
</dbReference>
<proteinExistence type="predicted"/>
<evidence type="ECO:0000313" key="2">
    <source>
        <dbReference type="Proteomes" id="UP001212803"/>
    </source>
</evidence>
<dbReference type="InterPro" id="IPR012349">
    <property type="entry name" value="Split_barrel_FMN-bd"/>
</dbReference>
<protein>
    <submittedName>
        <fullName evidence="1">Nitroreductase/quinone reductase family protein</fullName>
    </submittedName>
</protein>
<gene>
    <name evidence="1" type="ORF">O0235_04320</name>
</gene>
<dbReference type="Gene3D" id="2.30.110.10">
    <property type="entry name" value="Electron Transport, Fmn-binding Protein, Chain A"/>
    <property type="match status" value="1"/>
</dbReference>
<dbReference type="Pfam" id="PF04075">
    <property type="entry name" value="F420H2_quin_red"/>
    <property type="match status" value="1"/>
</dbReference>
<name>A0ABY7MAU3_9CHLR</name>
<dbReference type="Proteomes" id="UP001212803">
    <property type="component" value="Chromosome"/>
</dbReference>
<accession>A0ABY7MAU3</accession>
<evidence type="ECO:0000313" key="1">
    <source>
        <dbReference type="EMBL" id="WBL36791.1"/>
    </source>
</evidence>
<dbReference type="RefSeq" id="WP_270057308.1">
    <property type="nucleotide sequence ID" value="NZ_CP115149.1"/>
</dbReference>